<keyword evidence="3" id="KW-1185">Reference proteome</keyword>
<dbReference type="RefSeq" id="WP_143095192.1">
    <property type="nucleotide sequence ID" value="NZ_FOXH01000004.1"/>
</dbReference>
<dbReference type="EMBL" id="FOXH01000004">
    <property type="protein sequence ID" value="SFP62131.1"/>
    <property type="molecule type" value="Genomic_DNA"/>
</dbReference>
<organism evidence="2 3">
    <name type="scientific">Pseudarcicella hirudinis</name>
    <dbReference type="NCBI Taxonomy" id="1079859"/>
    <lineage>
        <taxon>Bacteria</taxon>
        <taxon>Pseudomonadati</taxon>
        <taxon>Bacteroidota</taxon>
        <taxon>Cytophagia</taxon>
        <taxon>Cytophagales</taxon>
        <taxon>Flectobacillaceae</taxon>
        <taxon>Pseudarcicella</taxon>
    </lineage>
</organism>
<protein>
    <submittedName>
        <fullName evidence="2">Uncharacterized protein</fullName>
    </submittedName>
</protein>
<evidence type="ECO:0000313" key="3">
    <source>
        <dbReference type="Proteomes" id="UP000199306"/>
    </source>
</evidence>
<proteinExistence type="predicted"/>
<keyword evidence="1" id="KW-0812">Transmembrane</keyword>
<keyword evidence="1" id="KW-0472">Membrane</keyword>
<gene>
    <name evidence="2" type="ORF">SAMN04515674_104250</name>
</gene>
<dbReference type="AlphaFoldDB" id="A0A1I5RV67"/>
<evidence type="ECO:0000256" key="1">
    <source>
        <dbReference type="SAM" id="Phobius"/>
    </source>
</evidence>
<sequence length="103" mass="11851">MEKLHLLMDLYTDSLLISSWIIGAYYLVKYIKKGDSDNLNPIDLGSLKVGDTVYCIINGKGKVAHVFHKTYKVYIQFSHGRCYSFEYNSQIALYKHPVKVTRA</sequence>
<accession>A0A1I5RV67</accession>
<dbReference type="STRING" id="1079859.SAMN04515674_104250"/>
<reference evidence="2 3" key="1">
    <citation type="submission" date="2016-10" db="EMBL/GenBank/DDBJ databases">
        <authorList>
            <person name="de Groot N.N."/>
        </authorList>
    </citation>
    <scope>NUCLEOTIDE SEQUENCE [LARGE SCALE GENOMIC DNA]</scope>
    <source>
        <strain evidence="3">E92,LMG 26720,CCM 7988</strain>
    </source>
</reference>
<name>A0A1I5RV67_9BACT</name>
<evidence type="ECO:0000313" key="2">
    <source>
        <dbReference type="EMBL" id="SFP62131.1"/>
    </source>
</evidence>
<dbReference type="Proteomes" id="UP000199306">
    <property type="component" value="Unassembled WGS sequence"/>
</dbReference>
<feature type="transmembrane region" description="Helical" evidence="1">
    <location>
        <begin position="6"/>
        <end position="28"/>
    </location>
</feature>
<keyword evidence="1" id="KW-1133">Transmembrane helix</keyword>